<dbReference type="PANTHER" id="PTHR30426:SF0">
    <property type="entry name" value="4-HYDROXY-3-METHYLBUT-2-ENYL DIPHOSPHATE REDUCTASE"/>
    <property type="match status" value="1"/>
</dbReference>
<dbReference type="GO" id="GO:0051745">
    <property type="term" value="F:4-hydroxy-3-methylbut-2-enyl diphosphate reductase activity"/>
    <property type="evidence" value="ECO:0007669"/>
    <property type="project" value="InterPro"/>
</dbReference>
<keyword evidence="2" id="KW-0004">4Fe-4S</keyword>
<evidence type="ECO:0000256" key="5">
    <source>
        <dbReference type="ARBA" id="ARBA00023014"/>
    </source>
</evidence>
<protein>
    <recommendedName>
        <fullName evidence="7">4-hydroxy-3-methylbut-2-enyl diphosphate reductase</fullName>
    </recommendedName>
</protein>
<evidence type="ECO:0000256" key="4">
    <source>
        <dbReference type="ARBA" id="ARBA00023004"/>
    </source>
</evidence>
<dbReference type="HAMAP" id="MF_00191">
    <property type="entry name" value="IspH"/>
    <property type="match status" value="1"/>
</dbReference>
<dbReference type="NCBIfam" id="NF002188">
    <property type="entry name" value="PRK01045.1-2"/>
    <property type="match status" value="1"/>
</dbReference>
<dbReference type="InterPro" id="IPR003451">
    <property type="entry name" value="LytB/IspH"/>
</dbReference>
<evidence type="ECO:0000256" key="1">
    <source>
        <dbReference type="ARBA" id="ARBA00001966"/>
    </source>
</evidence>
<dbReference type="NCBIfam" id="NF002190">
    <property type="entry name" value="PRK01045.1-4"/>
    <property type="match status" value="1"/>
</dbReference>
<keyword evidence="4" id="KW-0408">Iron</keyword>
<dbReference type="GO" id="GO:0046872">
    <property type="term" value="F:metal ion binding"/>
    <property type="evidence" value="ECO:0007669"/>
    <property type="project" value="UniProtKB-KW"/>
</dbReference>
<dbReference type="Gene3D" id="3.40.50.11270">
    <property type="match status" value="1"/>
</dbReference>
<name>A0A381NL09_9ZZZZ</name>
<dbReference type="NCBIfam" id="TIGR00216">
    <property type="entry name" value="ispH_lytB"/>
    <property type="match status" value="1"/>
</dbReference>
<evidence type="ECO:0000256" key="2">
    <source>
        <dbReference type="ARBA" id="ARBA00022485"/>
    </source>
</evidence>
<organism evidence="6">
    <name type="scientific">marine metagenome</name>
    <dbReference type="NCBI Taxonomy" id="408172"/>
    <lineage>
        <taxon>unclassified sequences</taxon>
        <taxon>metagenomes</taxon>
        <taxon>ecological metagenomes</taxon>
    </lineage>
</organism>
<gene>
    <name evidence="6" type="ORF">METZ01_LOCUS8061</name>
</gene>
<dbReference type="EMBL" id="UINC01000433">
    <property type="protein sequence ID" value="SUZ55207.1"/>
    <property type="molecule type" value="Genomic_DNA"/>
</dbReference>
<dbReference type="GO" id="GO:0019288">
    <property type="term" value="P:isopentenyl diphosphate biosynthetic process, methylerythritol 4-phosphate pathway"/>
    <property type="evidence" value="ECO:0007669"/>
    <property type="project" value="InterPro"/>
</dbReference>
<evidence type="ECO:0000256" key="3">
    <source>
        <dbReference type="ARBA" id="ARBA00022723"/>
    </source>
</evidence>
<accession>A0A381NL09</accession>
<dbReference type="CDD" id="cd13944">
    <property type="entry name" value="lytB_ispH"/>
    <property type="match status" value="1"/>
</dbReference>
<dbReference type="GO" id="GO:0051539">
    <property type="term" value="F:4 iron, 4 sulfur cluster binding"/>
    <property type="evidence" value="ECO:0007669"/>
    <property type="project" value="UniProtKB-KW"/>
</dbReference>
<keyword evidence="3" id="KW-0479">Metal-binding</keyword>
<reference evidence="6" key="1">
    <citation type="submission" date="2018-05" db="EMBL/GenBank/DDBJ databases">
        <authorList>
            <person name="Lanie J.A."/>
            <person name="Ng W.-L."/>
            <person name="Kazmierczak K.M."/>
            <person name="Andrzejewski T.M."/>
            <person name="Davidsen T.M."/>
            <person name="Wayne K.J."/>
            <person name="Tettelin H."/>
            <person name="Glass J.I."/>
            <person name="Rusch D."/>
            <person name="Podicherti R."/>
            <person name="Tsui H.-C.T."/>
            <person name="Winkler M.E."/>
        </authorList>
    </citation>
    <scope>NUCLEOTIDE SEQUENCE</scope>
</reference>
<dbReference type="Pfam" id="PF02401">
    <property type="entry name" value="LYTB"/>
    <property type="match status" value="1"/>
</dbReference>
<proteinExistence type="inferred from homology"/>
<evidence type="ECO:0000313" key="6">
    <source>
        <dbReference type="EMBL" id="SUZ55207.1"/>
    </source>
</evidence>
<dbReference type="PANTHER" id="PTHR30426">
    <property type="entry name" value="4-HYDROXY-3-METHYLBUT-2-ENYL DIPHOSPHATE REDUCTASE"/>
    <property type="match status" value="1"/>
</dbReference>
<dbReference type="GO" id="GO:0050992">
    <property type="term" value="P:dimethylallyl diphosphate biosynthetic process"/>
    <property type="evidence" value="ECO:0007669"/>
    <property type="project" value="InterPro"/>
</dbReference>
<evidence type="ECO:0008006" key="7">
    <source>
        <dbReference type="Google" id="ProtNLM"/>
    </source>
</evidence>
<dbReference type="AlphaFoldDB" id="A0A381NL09"/>
<keyword evidence="5" id="KW-0411">Iron-sulfur</keyword>
<comment type="cofactor">
    <cofactor evidence="1">
        <name>[4Fe-4S] cluster</name>
        <dbReference type="ChEBI" id="CHEBI:49883"/>
    </cofactor>
</comment>
<dbReference type="Gene3D" id="3.40.1010.20">
    <property type="entry name" value="4-hydroxy-3-methylbut-2-enyl diphosphate reductase, catalytic domain"/>
    <property type="match status" value="2"/>
</dbReference>
<sequence length="318" mass="34636">MNTNSAGAPLNLVLASPRGFCAGVDRAITIVEKALEMYGAPIYVQHEIVHNKHVVQRLRNEGAVFVENIDEIPEGSHAIFSAHGVSPEVRKRAEKRKLQVLDATCPLVTKVHGEAQRYAQKEHTIILIGHHNHVEVKGTVGEAPEHIFVVGTVEEVSDLKIPDEKKVGYITQTTLSLDDTAEIIIALKERFPEIKGPAKDDICYATQNRQNAVKALSKEVDLVLVVGAQNSSNSVRLLEVAETTGVKARRIESAAELDPEWLEEVRNVGITAGASAPEDIVQGIVAEISKMSSSSSVRDLEIVQEDVTFALPTVLRNA</sequence>